<protein>
    <submittedName>
        <fullName evidence="4">Putative N-acetyltransferase</fullName>
    </submittedName>
</protein>
<dbReference type="Gene3D" id="3.40.630.30">
    <property type="match status" value="2"/>
</dbReference>
<dbReference type="EMBL" id="HG938355">
    <property type="protein sequence ID" value="CDN52465.1"/>
    <property type="molecule type" value="Genomic_DNA"/>
</dbReference>
<dbReference type="Proteomes" id="UP000028186">
    <property type="component" value="Chromosome I"/>
</dbReference>
<evidence type="ECO:0000313" key="5">
    <source>
        <dbReference type="Proteomes" id="UP000028186"/>
    </source>
</evidence>
<organism evidence="4 5">
    <name type="scientific">Neorhizobium galegae bv. officinalis bv. officinalis str. HAMBI 1141</name>
    <dbReference type="NCBI Taxonomy" id="1028801"/>
    <lineage>
        <taxon>Bacteria</taxon>
        <taxon>Pseudomonadati</taxon>
        <taxon>Pseudomonadota</taxon>
        <taxon>Alphaproteobacteria</taxon>
        <taxon>Hyphomicrobiales</taxon>
        <taxon>Rhizobiaceae</taxon>
        <taxon>Rhizobium/Agrobacterium group</taxon>
        <taxon>Neorhizobium</taxon>
    </lineage>
</organism>
<dbReference type="CDD" id="cd04301">
    <property type="entry name" value="NAT_SF"/>
    <property type="match status" value="1"/>
</dbReference>
<reference evidence="5" key="1">
    <citation type="journal article" date="2014" name="BMC Genomics">
        <title>Genome sequencing of two Neorhizobium galegae strains reveals a noeT gene responsible for the unusual acetylation of the nodulation factors.</title>
        <authorList>
            <person name="Osterman J."/>
            <person name="Marsh J."/>
            <person name="Laine P.K."/>
            <person name="Zeng Z."/>
            <person name="Alatalo E."/>
            <person name="Sullivan J.T."/>
            <person name="Young J.P."/>
            <person name="Thomas-Oates J."/>
            <person name="Paulin L."/>
            <person name="Lindstrom K."/>
        </authorList>
    </citation>
    <scope>NUCLEOTIDE SEQUENCE [LARGE SCALE GENOMIC DNA]</scope>
    <source>
        <strain evidence="5">HAMBI 1141</strain>
    </source>
</reference>
<dbReference type="RefSeq" id="WP_038539366.1">
    <property type="nucleotide sequence ID" value="NZ_HG938355.1"/>
</dbReference>
<feature type="domain" description="N-acetyltransferase" evidence="3">
    <location>
        <begin position="5"/>
        <end position="159"/>
    </location>
</feature>
<dbReference type="InterPro" id="IPR000182">
    <property type="entry name" value="GNAT_dom"/>
</dbReference>
<evidence type="ECO:0000259" key="3">
    <source>
        <dbReference type="PROSITE" id="PS51186"/>
    </source>
</evidence>
<proteinExistence type="predicted"/>
<gene>
    <name evidence="4" type="ORF">RG1141_CH00980</name>
</gene>
<sequence>MTSAISHRRLSDCSLEEAAEGFAAGFSGYVVPMNATVPSLRLRIERDHVDLDESFVYFDGEKPAGILLIGRRGDLSRVGAVGMGPTIRGRGFGRSVMLDAIEAAKARGDRKLILEVINTNERARDLYLSLGFVITRKLVGFGRSRKLAAPDVAPAKECDLKTVAAMLAKFADAGLSWQTDPRSFERAGAPLKGFALDDKAAVLLDDSGKDIRLLGLAVDPAHRGEGFGRSLTDALAARYPGRRLFIIENVPEGLLDRFMRRIGWRKSSLTQSEMAIDLI</sequence>
<dbReference type="Pfam" id="PF00583">
    <property type="entry name" value="Acetyltransf_1"/>
    <property type="match status" value="1"/>
</dbReference>
<evidence type="ECO:0000313" key="4">
    <source>
        <dbReference type="EMBL" id="CDN52465.1"/>
    </source>
</evidence>
<dbReference type="eggNOG" id="COG0456">
    <property type="taxonomic scope" value="Bacteria"/>
</dbReference>
<dbReference type="PATRIC" id="fig|1028801.3.peg.99"/>
<dbReference type="PANTHER" id="PTHR43420:SF12">
    <property type="entry name" value="N-ACETYLTRANSFERASE DOMAIN-CONTAINING PROTEIN"/>
    <property type="match status" value="1"/>
</dbReference>
<evidence type="ECO:0000256" key="2">
    <source>
        <dbReference type="ARBA" id="ARBA00023315"/>
    </source>
</evidence>
<feature type="domain" description="N-acetyltransferase" evidence="3">
    <location>
        <begin position="150"/>
        <end position="279"/>
    </location>
</feature>
<accession>A0A068T577</accession>
<keyword evidence="1 4" id="KW-0808">Transferase</keyword>
<dbReference type="PROSITE" id="PS51186">
    <property type="entry name" value="GNAT"/>
    <property type="match status" value="2"/>
</dbReference>
<dbReference type="KEGG" id="ngl:RG1141_CH00980"/>
<dbReference type="InterPro" id="IPR016181">
    <property type="entry name" value="Acyl_CoA_acyltransferase"/>
</dbReference>
<keyword evidence="2" id="KW-0012">Acyltransferase</keyword>
<name>A0A068T577_NEOGA</name>
<dbReference type="InterPro" id="IPR050680">
    <property type="entry name" value="YpeA/RimI_acetyltransf"/>
</dbReference>
<dbReference type="GO" id="GO:0016747">
    <property type="term" value="F:acyltransferase activity, transferring groups other than amino-acyl groups"/>
    <property type="evidence" value="ECO:0007669"/>
    <property type="project" value="InterPro"/>
</dbReference>
<dbReference type="AlphaFoldDB" id="A0A068T577"/>
<dbReference type="HOGENOM" id="CLU_081349_0_0_5"/>
<dbReference type="SUPFAM" id="SSF55729">
    <property type="entry name" value="Acyl-CoA N-acyltransferases (Nat)"/>
    <property type="match status" value="2"/>
</dbReference>
<dbReference type="PANTHER" id="PTHR43420">
    <property type="entry name" value="ACETYLTRANSFERASE"/>
    <property type="match status" value="1"/>
</dbReference>
<evidence type="ECO:0000256" key="1">
    <source>
        <dbReference type="ARBA" id="ARBA00022679"/>
    </source>
</evidence>